<dbReference type="GO" id="GO:0007032">
    <property type="term" value="P:endosome organization"/>
    <property type="evidence" value="ECO:0007669"/>
    <property type="project" value="TreeGrafter"/>
</dbReference>
<feature type="domain" description="WASH complex subunit 4 N-terminal" evidence="4">
    <location>
        <begin position="9"/>
        <end position="213"/>
    </location>
</feature>
<evidence type="ECO:0000313" key="6">
    <source>
        <dbReference type="Proteomes" id="UP000023152"/>
    </source>
</evidence>
<keyword evidence="6" id="KW-1185">Reference proteome</keyword>
<organism evidence="5 6">
    <name type="scientific">Reticulomyxa filosa</name>
    <dbReference type="NCBI Taxonomy" id="46433"/>
    <lineage>
        <taxon>Eukaryota</taxon>
        <taxon>Sar</taxon>
        <taxon>Rhizaria</taxon>
        <taxon>Retaria</taxon>
        <taxon>Foraminifera</taxon>
        <taxon>Monothalamids</taxon>
        <taxon>Reticulomyxidae</taxon>
        <taxon>Reticulomyxa</taxon>
    </lineage>
</organism>
<dbReference type="PANTHER" id="PTHR31409:SF0">
    <property type="entry name" value="WASH COMPLEX SUBUNIT 4"/>
    <property type="match status" value="1"/>
</dbReference>
<proteinExistence type="predicted"/>
<feature type="transmembrane region" description="Helical" evidence="2">
    <location>
        <begin position="428"/>
        <end position="446"/>
    </location>
</feature>
<dbReference type="Pfam" id="PF14745">
    <property type="entry name" value="WASH-4_N"/>
    <property type="match status" value="2"/>
</dbReference>
<feature type="domain" description="WASH complex subunit 7 central" evidence="3">
    <location>
        <begin position="755"/>
        <end position="972"/>
    </location>
</feature>
<dbReference type="GO" id="GO:0071203">
    <property type="term" value="C:WASH complex"/>
    <property type="evidence" value="ECO:0007669"/>
    <property type="project" value="InterPro"/>
</dbReference>
<dbReference type="GO" id="GO:0016197">
    <property type="term" value="P:endosomal transport"/>
    <property type="evidence" value="ECO:0007669"/>
    <property type="project" value="TreeGrafter"/>
</dbReference>
<reference evidence="5 6" key="1">
    <citation type="journal article" date="2013" name="Curr. Biol.">
        <title>The Genome of the Foraminiferan Reticulomyxa filosa.</title>
        <authorList>
            <person name="Glockner G."/>
            <person name="Hulsmann N."/>
            <person name="Schleicher M."/>
            <person name="Noegel A.A."/>
            <person name="Eichinger L."/>
            <person name="Gallinger C."/>
            <person name="Pawlowski J."/>
            <person name="Sierra R."/>
            <person name="Euteneuer U."/>
            <person name="Pillet L."/>
            <person name="Moustafa A."/>
            <person name="Platzer M."/>
            <person name="Groth M."/>
            <person name="Szafranski K."/>
            <person name="Schliwa M."/>
        </authorList>
    </citation>
    <scope>NUCLEOTIDE SEQUENCE [LARGE SCALE GENOMIC DNA]</scope>
</reference>
<dbReference type="OrthoDB" id="10261210at2759"/>
<feature type="domain" description="WASH complex subunit 7 central" evidence="3">
    <location>
        <begin position="699"/>
        <end position="745"/>
    </location>
</feature>
<sequence length="1015" mass="118808">TYIQTFKFVHMDYVWTRLSQTLTITVTLDAIIQDNTDMKSAWEQYKKMIGYVRGIPEKMGISGNDDKLNDFQHQMMELENSILKGTIYERCIQQKFGVISKVPYHLAKTYEAFQKQSQTDKEEALKQEKKLAQEMEKVTVNRALYEEVLHHLRYTKTRIRNELEKQKEFHHRDAIVDMFALYGLVNFVFKHVSHQDKVFYKECLEYSKKVGFIFVFIPYIGKEKELDPQPSKIIEFRRGFLQAFDDQFNEFCLFFFPTHIYKYVYAYVCMYLCMNHSYVQHLYIKMCEWMIQWDTDTSVLFYYYCYYYYYYYLTQNNTYINMQYINSEKDIMVTLRKETHLLIDGLVLASQIQNTLTTQLFLHLNLEVNFRQGNLRSLSVCGELLKSIEGAFHRKAKRLSANVSYMLTVIAFSLQKTFDTYKKKIAQVQRPSTVEVWIFLFFFIFFKKKKKKRFIMDCLAALGLCSKLLNTAPTLSRLVVLNISSCICAMSNIMRDDVDKVKYTLWKLDTVANWQHYLRKVTDCSVFYWALSFIPNVLRDIFDTPDNAYRLPAVFGYLNDSVPMLKQNAHEEDPEHVFQVYSEDVLGYLDKEIINELCNAIENDLRLQVMNMINERHAFASKSGGRTSTAANMNDFLRIQRSGSVIDTTASIAPSSNNTPRGNTSSSSSSSSSASNLPNANSANKGGITGVVGTEYYQSRKDYGKFILLKPFRVLNELVDIKKRVEHYLNKTFYNMATVVTYKKKKALEYIIYIYIYKYIYMYMIYSNGFFILYAEMKSLAKKKYGLDLVETHLPTQSHFSEGLDVLEVMRNIHLFVSRYNYNLNMQIFVERAFDQLHLNAFDVAHVANSIRTHGPGIVSTAVNFAYQFCASKFVLFHEFLYDDHIKSQLIRDVRLFRDKKQEWNNRYPFVQAKQFVAMIRTFGEDGKGQTFLDHFRALITQIGNALGYVRMIRSGLLYYTSSSMEYVPDVDDVPAFADHVKEASLSSETAQASEFAYLSFFFQTQKKKTALDCY</sequence>
<dbReference type="GO" id="GO:0005768">
    <property type="term" value="C:endosome"/>
    <property type="evidence" value="ECO:0007669"/>
    <property type="project" value="TreeGrafter"/>
</dbReference>
<keyword evidence="2" id="KW-0812">Transmembrane</keyword>
<feature type="transmembrane region" description="Helical" evidence="2">
    <location>
        <begin position="752"/>
        <end position="775"/>
    </location>
</feature>
<dbReference type="EMBL" id="ASPP01010005">
    <property type="protein sequence ID" value="ETO23353.1"/>
    <property type="molecule type" value="Genomic_DNA"/>
</dbReference>
<keyword evidence="2" id="KW-1133">Transmembrane helix</keyword>
<keyword evidence="2" id="KW-0472">Membrane</keyword>
<feature type="domain" description="WASH complex subunit 4 N-terminal" evidence="4">
    <location>
        <begin position="278"/>
        <end position="525"/>
    </location>
</feature>
<gene>
    <name evidence="5" type="ORF">RFI_13827</name>
</gene>
<evidence type="ECO:0000259" key="3">
    <source>
        <dbReference type="Pfam" id="PF14744"/>
    </source>
</evidence>
<dbReference type="Pfam" id="PF14744">
    <property type="entry name" value="WASH-7_mid"/>
    <property type="match status" value="3"/>
</dbReference>
<protein>
    <submittedName>
        <fullName evidence="5">Uncharacterized protein</fullName>
    </submittedName>
</protein>
<feature type="region of interest" description="Disordered" evidence="1">
    <location>
        <begin position="650"/>
        <end position="681"/>
    </location>
</feature>
<evidence type="ECO:0000259" key="4">
    <source>
        <dbReference type="Pfam" id="PF14745"/>
    </source>
</evidence>
<dbReference type="Proteomes" id="UP000023152">
    <property type="component" value="Unassembled WGS sequence"/>
</dbReference>
<feature type="non-terminal residue" evidence="5">
    <location>
        <position position="1"/>
    </location>
</feature>
<evidence type="ECO:0000256" key="2">
    <source>
        <dbReference type="SAM" id="Phobius"/>
    </source>
</evidence>
<comment type="caution">
    <text evidence="5">The sequence shown here is derived from an EMBL/GenBank/DDBJ whole genome shotgun (WGS) entry which is preliminary data.</text>
</comment>
<dbReference type="InterPro" id="IPR028191">
    <property type="entry name" value="WASH-4_N"/>
</dbReference>
<feature type="domain" description="WASH complex subunit 7 central" evidence="3">
    <location>
        <begin position="526"/>
        <end position="642"/>
    </location>
</feature>
<evidence type="ECO:0000256" key="1">
    <source>
        <dbReference type="SAM" id="MobiDB-lite"/>
    </source>
</evidence>
<dbReference type="PANTHER" id="PTHR31409">
    <property type="entry name" value="WASH COMPLEX SUBUNIT 4"/>
    <property type="match status" value="1"/>
</dbReference>
<evidence type="ECO:0000313" key="5">
    <source>
        <dbReference type="EMBL" id="ETO23353.1"/>
    </source>
</evidence>
<dbReference type="InterPro" id="IPR028282">
    <property type="entry name" value="WASH-7_central"/>
</dbReference>
<feature type="compositionally biased region" description="Low complexity" evidence="1">
    <location>
        <begin position="654"/>
        <end position="681"/>
    </location>
</feature>
<accession>X6NBU0</accession>
<dbReference type="InterPro" id="IPR027307">
    <property type="entry name" value="WASH7"/>
</dbReference>
<dbReference type="OMA" id="NISSCIC"/>
<name>X6NBU0_RETFI</name>
<dbReference type="AlphaFoldDB" id="X6NBU0"/>